<name>A0A9W8CTA6_9FUNG</name>
<organism evidence="3 4">
    <name type="scientific">Coemansia erecta</name>
    <dbReference type="NCBI Taxonomy" id="147472"/>
    <lineage>
        <taxon>Eukaryota</taxon>
        <taxon>Fungi</taxon>
        <taxon>Fungi incertae sedis</taxon>
        <taxon>Zoopagomycota</taxon>
        <taxon>Kickxellomycotina</taxon>
        <taxon>Kickxellomycetes</taxon>
        <taxon>Kickxellales</taxon>
        <taxon>Kickxellaceae</taxon>
        <taxon>Coemansia</taxon>
    </lineage>
</organism>
<keyword evidence="4" id="KW-1185">Reference proteome</keyword>
<comment type="caution">
    <text evidence="3">The sequence shown here is derived from an EMBL/GenBank/DDBJ whole genome shotgun (WGS) entry which is preliminary data.</text>
</comment>
<dbReference type="Pfam" id="PF10441">
    <property type="entry name" value="Urb2"/>
    <property type="match status" value="1"/>
</dbReference>
<dbReference type="InterPro" id="IPR052609">
    <property type="entry name" value="Ribosome_Biogenesis_Reg"/>
</dbReference>
<proteinExistence type="predicted"/>
<dbReference type="PANTHER" id="PTHR15682:SF2">
    <property type="entry name" value="UNHEALTHY RIBOSOME BIOGENESIS PROTEIN 2 HOMOLOG"/>
    <property type="match status" value="1"/>
</dbReference>
<accession>A0A9W8CTA6</accession>
<reference evidence="3" key="1">
    <citation type="submission" date="2022-07" db="EMBL/GenBank/DDBJ databases">
        <title>Phylogenomic reconstructions and comparative analyses of Kickxellomycotina fungi.</title>
        <authorList>
            <person name="Reynolds N.K."/>
            <person name="Stajich J.E."/>
            <person name="Barry K."/>
            <person name="Grigoriev I.V."/>
            <person name="Crous P."/>
            <person name="Smith M.E."/>
        </authorList>
    </citation>
    <scope>NUCLEOTIDE SEQUENCE</scope>
    <source>
        <strain evidence="3">NBRC 32514</strain>
    </source>
</reference>
<gene>
    <name evidence="3" type="ORF">LPJ53_000315</name>
</gene>
<feature type="region of interest" description="Disordered" evidence="1">
    <location>
        <begin position="1408"/>
        <end position="1436"/>
    </location>
</feature>
<evidence type="ECO:0000313" key="4">
    <source>
        <dbReference type="Proteomes" id="UP001149813"/>
    </source>
</evidence>
<dbReference type="Proteomes" id="UP001149813">
    <property type="component" value="Unassembled WGS sequence"/>
</dbReference>
<evidence type="ECO:0000313" key="3">
    <source>
        <dbReference type="EMBL" id="KAJ1725500.1"/>
    </source>
</evidence>
<dbReference type="InterPro" id="IPR018849">
    <property type="entry name" value="Urb2/Npa2_C"/>
</dbReference>
<dbReference type="EMBL" id="JANBOJ010000004">
    <property type="protein sequence ID" value="KAJ1725500.1"/>
    <property type="molecule type" value="Genomic_DNA"/>
</dbReference>
<feature type="compositionally biased region" description="Basic and acidic residues" evidence="1">
    <location>
        <begin position="1409"/>
        <end position="1422"/>
    </location>
</feature>
<dbReference type="GO" id="GO:0042254">
    <property type="term" value="P:ribosome biogenesis"/>
    <property type="evidence" value="ECO:0007669"/>
    <property type="project" value="TreeGrafter"/>
</dbReference>
<sequence>MSTAEQQTVAQLVAASGLRTAEDVLRTLSQGKQPLAHRISLARLVFDAPPASSPALAQLSQIGATLVRKNERLADWLFGVMLRELKDSKKDAAAAAAAAAEYRAYRDSRALALLGDMLERMCAAGAVEVRVVFRGLAMALFEGALRSGPLRDEGYVAQVGRLWALVVERTADGMEDAVAHGDQVARVLGLAIERYFAAPPAAQARETLLGLALSSAAVVRGLCETSGARRTLALVADHLLAQLLRLAGSLAGTQQQQQQQRQEVLDTLWAAAFPAEATVQLAMLLADSAARDQRPDANAHMAERVLATAARCMSADDPQELAHCAGALPDLLAGFLRALARVCPAALGRRSLPGVPPVAPGDAGRAALAMFQRLRALLAQNEPAAAAGLGPAGARLAQVYFADAWFGSVGSADVGGVRAAQMDELARWLAADVLPALRRASGADADADADSAQLARAFDAARLAVDAGGPQALAPLGAQLYASLAHAPAGHPAAYRLLTHLAATTARMRTLDEFIFELAQAHPCPRAADNLLLLSADFQHVLAATVARHMPFAQAARVLGRLAGMLEETEGDAGREARGAKRRRLGAGMKGRAELLAVVMAGFAPAGAAAAATDQQRVLYAAALQAAYARAQAFFARAPRSVRWAWPLLHHTLAAVVLRTGGGGGAASSAAWLAAVLNPQHVQTHVLRAAKKASDDDGVVDPRVPPLDMLVALQSAAHWAAEGGGARAEVERMVGRALGCIAGTAGWAPWDGRAAGITRDNRSAAAWRLLAARLPLACEFADAPALHRLADVLAARLFAGDHGVLADAGLFEIAGLRPALLPAMVRHACALADHAALAMLAEGEGMGAEAIAVLVADGLAPPPLREELAAPWALAVRALLRFPPAYWPADQLPAVLALALFADRACTDAPEPRQLLARLLARRQPQAAHLLAPHVQQLLQQLQRQPTSSASAEHARATRHLVHALAAALLQAGMQGTGDAAQEADTACRSLCIRLLDTDGVLALEALAAVARVAALGPRALRRNCPAPGKWLEWASACVGKCRGVDNIADADADTVVVCCGVRACVRALRRSLADMDEDEDADADADGDNDASHATDDVLALALTLDSVHKPGALAAPQAAQLLSQLAGHLHRALAQSSAHIAPLLQAFSGCVAPHLSTSSFSFSSQASDSQAGFIALHAAFLLQRMDAGHFDRTLVRLVQLAAQPGASHATPRLLRACLLAGRPGLGVGARNDSQEKKYNGGEEKRRSVQRRVGAIISALHVALRTPDAQEALDALADLVQDAKVRLAPHDTAAALALATTACMLPGRPPRPADLYISVCRLLGALAIHHASGVLACLPTYVAALRTLLHAFATPAKEKEEEKEEEAATHMATAAFVDTAPWITACAPLPVECAEAYARALSALARARRQEPHKNGGEPHGHGHGHGHSGHSGNRMVSLARGTRAAGMASALSPFVTQVLAEYCVIQAAGARSVAVPRPAPRHQGGETHVHGQAEFSGFAWRPVPVAAELPMPLSLQNPMKRAPMGIIASPALRDALLPGWYALLDVIQEADRAALLALLATDTRGAPVFGGSSIFGPDSYGGANEILKALYQSYLDFYKYKGNV</sequence>
<dbReference type="PANTHER" id="PTHR15682">
    <property type="entry name" value="UNHEALTHY RIBOSOME BIOGENESIS PROTEIN 2 HOMOLOG"/>
    <property type="match status" value="1"/>
</dbReference>
<dbReference type="OrthoDB" id="160374at2759"/>
<dbReference type="GO" id="GO:0005730">
    <property type="term" value="C:nucleolus"/>
    <property type="evidence" value="ECO:0007669"/>
    <property type="project" value="TreeGrafter"/>
</dbReference>
<evidence type="ECO:0000256" key="1">
    <source>
        <dbReference type="SAM" id="MobiDB-lite"/>
    </source>
</evidence>
<evidence type="ECO:0000259" key="2">
    <source>
        <dbReference type="Pfam" id="PF10441"/>
    </source>
</evidence>
<protein>
    <recommendedName>
        <fullName evidence="2">Nucleolar 27S pre-rRNA processing Urb2/Npa2 C-terminal domain-containing protein</fullName>
    </recommendedName>
</protein>
<feature type="domain" description="Nucleolar 27S pre-rRNA processing Urb2/Npa2 C-terminal" evidence="2">
    <location>
        <begin position="1272"/>
        <end position="1470"/>
    </location>
</feature>